<dbReference type="GO" id="GO:0016757">
    <property type="term" value="F:glycosyltransferase activity"/>
    <property type="evidence" value="ECO:0007669"/>
    <property type="project" value="InterPro"/>
</dbReference>
<comment type="caution">
    <text evidence="2">The sequence shown here is derived from an EMBL/GenBank/DDBJ whole genome shotgun (WGS) entry which is preliminary data.</text>
</comment>
<name>G9XCE4_9FIRM</name>
<dbReference type="HOGENOM" id="CLU_043949_0_0_9"/>
<proteinExistence type="predicted"/>
<evidence type="ECO:0000313" key="3">
    <source>
        <dbReference type="Proteomes" id="UP000003379"/>
    </source>
</evidence>
<organism evidence="2 3">
    <name type="scientific">Peptoanaerobacter stomatis</name>
    <dbReference type="NCBI Taxonomy" id="796937"/>
    <lineage>
        <taxon>Bacteria</taxon>
        <taxon>Bacillati</taxon>
        <taxon>Bacillota</taxon>
        <taxon>Clostridia</taxon>
        <taxon>Peptostreptococcales</taxon>
        <taxon>Filifactoraceae</taxon>
        <taxon>Peptoanaerobacter</taxon>
    </lineage>
</organism>
<gene>
    <name evidence="2" type="ORF">HMPREF9628_01521</name>
</gene>
<protein>
    <recommendedName>
        <fullName evidence="1">Glycosyl transferase family 1 domain-containing protein</fullName>
    </recommendedName>
</protein>
<dbReference type="Gene3D" id="3.40.50.2000">
    <property type="entry name" value="Glycogen Phosphorylase B"/>
    <property type="match status" value="2"/>
</dbReference>
<dbReference type="RefSeq" id="WP_009529477.1">
    <property type="nucleotide sequence ID" value="NZ_JH414609.1"/>
</dbReference>
<dbReference type="CDD" id="cd03801">
    <property type="entry name" value="GT4_PimA-like"/>
    <property type="match status" value="1"/>
</dbReference>
<dbReference type="STRING" id="796937.HMPREF9630_00681"/>
<dbReference type="InterPro" id="IPR001296">
    <property type="entry name" value="Glyco_trans_1"/>
</dbReference>
<dbReference type="EMBL" id="AFZG01000022">
    <property type="protein sequence ID" value="EHL19337.1"/>
    <property type="molecule type" value="Genomic_DNA"/>
</dbReference>
<evidence type="ECO:0000313" key="2">
    <source>
        <dbReference type="EMBL" id="EHL19337.1"/>
    </source>
</evidence>
<feature type="domain" description="Glycosyl transferase family 1" evidence="1">
    <location>
        <begin position="217"/>
        <end position="377"/>
    </location>
</feature>
<sequence>MKKIAFFTPLHPLKSGIADYAEEMLPYIKNRFQVDLFIDSDYEASEEVTKKNHDIYIFEDFVKLRESYDVVIYQMGNNNYHEKIYEYLVRYPGIVVLHDYAIHHLIAHIFYNNYKSDVKYFDEVLFNHGEEAKNIAYKRACNGEMGLWETDAVNYPMNKRILSKSISLITFSEFSKQNLESYNLGVPIKRIYLHCGGEPKLVTENEKNMVRKKYGIEIDSDEYLFCVFGFVTPSKRPYSIIEAFSRVIDSGKKAKLIFVGEVHDACKDLKTMVDKKKLTKRVKFTGFTDIDTFKDYLIASDFCISLRYPTMGETSGVLMRALSMGKPSIVTNIGTFKEFSDEMVIKISYKSTEIDELEKAITKLISDKNLVENMKKLSYEYAQKYLSIEDTANDFCDFVEDTIKYKNVLDNEYYRYFKTSILNFTANYDVPGNVLENIFDCNYETFEKIFDERENYENTCFGK</sequence>
<dbReference type="AlphaFoldDB" id="G9XCE4"/>
<dbReference type="SUPFAM" id="SSF53756">
    <property type="entry name" value="UDP-Glycosyltransferase/glycogen phosphorylase"/>
    <property type="match status" value="1"/>
</dbReference>
<dbReference type="Pfam" id="PF00534">
    <property type="entry name" value="Glycos_transf_1"/>
    <property type="match status" value="1"/>
</dbReference>
<dbReference type="Proteomes" id="UP000003379">
    <property type="component" value="Unassembled WGS sequence"/>
</dbReference>
<reference evidence="2 3" key="1">
    <citation type="submission" date="2011-08" db="EMBL/GenBank/DDBJ databases">
        <title>The Genome Sequence of Eubacteriaceae bacterium CM5.</title>
        <authorList>
            <consortium name="The Broad Institute Genome Sequencing Platform"/>
            <person name="Earl A."/>
            <person name="Ward D."/>
            <person name="Feldgarden M."/>
            <person name="Gevers D."/>
            <person name="Sizova M."/>
            <person name="Hazen A."/>
            <person name="Epstein S."/>
            <person name="Young S.K."/>
            <person name="Zeng Q."/>
            <person name="Gargeya S."/>
            <person name="Fitzgerald M."/>
            <person name="Haas B."/>
            <person name="Abouelleil A."/>
            <person name="Alvarado L."/>
            <person name="Arachchi H.M."/>
            <person name="Berlin A."/>
            <person name="Brown A."/>
            <person name="Chapman S.B."/>
            <person name="Chen Z."/>
            <person name="Dunbar C."/>
            <person name="Freedman E."/>
            <person name="Gearin G."/>
            <person name="Gellesch M."/>
            <person name="Goldberg J."/>
            <person name="Griggs A."/>
            <person name="Gujja S."/>
            <person name="Heiman D."/>
            <person name="Howarth C."/>
            <person name="Larson L."/>
            <person name="Lui A."/>
            <person name="MacDonald P.J.P."/>
            <person name="Montmayeur A."/>
            <person name="Murphy C."/>
            <person name="Neiman D."/>
            <person name="Pearson M."/>
            <person name="Priest M."/>
            <person name="Roberts A."/>
            <person name="Saif S."/>
            <person name="Shea T."/>
            <person name="Shenoy N."/>
            <person name="Sisk P."/>
            <person name="Stolte C."/>
            <person name="Sykes S."/>
            <person name="Wortman J."/>
            <person name="Nusbaum C."/>
            <person name="Birren B."/>
        </authorList>
    </citation>
    <scope>NUCLEOTIDE SEQUENCE [LARGE SCALE GENOMIC DNA]</scope>
    <source>
        <strain evidence="2 3">CM5</strain>
    </source>
</reference>
<dbReference type="PANTHER" id="PTHR46401:SF8">
    <property type="entry name" value="BLL6006 PROTEIN"/>
    <property type="match status" value="1"/>
</dbReference>
<dbReference type="PANTHER" id="PTHR46401">
    <property type="entry name" value="GLYCOSYLTRANSFERASE WBBK-RELATED"/>
    <property type="match status" value="1"/>
</dbReference>
<evidence type="ECO:0000259" key="1">
    <source>
        <dbReference type="Pfam" id="PF00534"/>
    </source>
</evidence>
<accession>G9XCE4</accession>